<dbReference type="Pfam" id="PF05235">
    <property type="entry name" value="CHAD"/>
    <property type="match status" value="1"/>
</dbReference>
<dbReference type="PROSITE" id="PS51707">
    <property type="entry name" value="CYTH"/>
    <property type="match status" value="1"/>
</dbReference>
<organism evidence="3 4">
    <name type="scientific">Sphingomonas glacialis</name>
    <dbReference type="NCBI Taxonomy" id="658225"/>
    <lineage>
        <taxon>Bacteria</taxon>
        <taxon>Pseudomonadati</taxon>
        <taxon>Pseudomonadota</taxon>
        <taxon>Alphaproteobacteria</taxon>
        <taxon>Sphingomonadales</taxon>
        <taxon>Sphingomonadaceae</taxon>
        <taxon>Sphingomonas</taxon>
    </lineage>
</organism>
<reference evidence="4" key="1">
    <citation type="journal article" date="2019" name="Int. J. Syst. Evol. Microbiol.">
        <title>The Global Catalogue of Microorganisms (GCM) 10K type strain sequencing project: providing services to taxonomists for standard genome sequencing and annotation.</title>
        <authorList>
            <consortium name="The Broad Institute Genomics Platform"/>
            <consortium name="The Broad Institute Genome Sequencing Center for Infectious Disease"/>
            <person name="Wu L."/>
            <person name="Ma J."/>
        </authorList>
    </citation>
    <scope>NUCLEOTIDE SEQUENCE [LARGE SCALE GENOMIC DNA]</scope>
    <source>
        <strain evidence="4">CGMCC 1.8957</strain>
    </source>
</reference>
<dbReference type="InterPro" id="IPR038186">
    <property type="entry name" value="CHAD_dom_sf"/>
</dbReference>
<dbReference type="PROSITE" id="PS51708">
    <property type="entry name" value="CHAD"/>
    <property type="match status" value="1"/>
</dbReference>
<protein>
    <submittedName>
        <fullName evidence="3">Inorganic triphosphatase</fullName>
    </submittedName>
</protein>
<dbReference type="SUPFAM" id="SSF55154">
    <property type="entry name" value="CYTH-like phosphatases"/>
    <property type="match status" value="1"/>
</dbReference>
<dbReference type="Proteomes" id="UP000652430">
    <property type="component" value="Unassembled WGS sequence"/>
</dbReference>
<evidence type="ECO:0000259" key="1">
    <source>
        <dbReference type="PROSITE" id="PS51707"/>
    </source>
</evidence>
<comment type="caution">
    <text evidence="3">The sequence shown here is derived from an EMBL/GenBank/DDBJ whole genome shotgun (WGS) entry which is preliminary data.</text>
</comment>
<dbReference type="SMART" id="SM00880">
    <property type="entry name" value="CHAD"/>
    <property type="match status" value="1"/>
</dbReference>
<evidence type="ECO:0000313" key="4">
    <source>
        <dbReference type="Proteomes" id="UP000652430"/>
    </source>
</evidence>
<dbReference type="InterPro" id="IPR039013">
    <property type="entry name" value="YgiF"/>
</dbReference>
<feature type="domain" description="CHAD" evidence="2">
    <location>
        <begin position="220"/>
        <end position="496"/>
    </location>
</feature>
<dbReference type="InterPro" id="IPR007899">
    <property type="entry name" value="CHAD_dom"/>
</dbReference>
<dbReference type="Pfam" id="PF01928">
    <property type="entry name" value="CYTH"/>
    <property type="match status" value="1"/>
</dbReference>
<dbReference type="RefSeq" id="WP_189677499.1">
    <property type="nucleotide sequence ID" value="NZ_BNAQ01000007.1"/>
</dbReference>
<accession>A0ABQ3LSM2</accession>
<name>A0ABQ3LSM2_9SPHN</name>
<dbReference type="SMART" id="SM01118">
    <property type="entry name" value="CYTH"/>
    <property type="match status" value="1"/>
</dbReference>
<gene>
    <name evidence="3" type="ORF">GCM10008023_37050</name>
</gene>
<dbReference type="Gene3D" id="1.40.20.10">
    <property type="entry name" value="CHAD domain"/>
    <property type="match status" value="1"/>
</dbReference>
<dbReference type="PANTHER" id="PTHR39569">
    <property type="entry name" value="INORGANIC TRIPHOSPHATASE"/>
    <property type="match status" value="1"/>
</dbReference>
<proteinExistence type="predicted"/>
<dbReference type="CDD" id="cd07756">
    <property type="entry name" value="CYTH-like_Pase_CHAD"/>
    <property type="match status" value="1"/>
</dbReference>
<keyword evidence="4" id="KW-1185">Reference proteome</keyword>
<dbReference type="PANTHER" id="PTHR39569:SF1">
    <property type="entry name" value="INORGANIC TRIPHOSPHATASE"/>
    <property type="match status" value="1"/>
</dbReference>
<evidence type="ECO:0000259" key="2">
    <source>
        <dbReference type="PROSITE" id="PS51708"/>
    </source>
</evidence>
<evidence type="ECO:0000313" key="3">
    <source>
        <dbReference type="EMBL" id="GHH24689.1"/>
    </source>
</evidence>
<sequence>MTGPPLETELKLDVDVQDGSTVYESLITSFGRPTAHHHLISTYFDTTEDHLWHAGITLRVRRDGRRRIQTIKVEGGKAAGLFSRPEWECDIAGETPDLDLPTAGLLTKLADAEITADTLQQVFTTDIARTIWLVDSEGATIEIADDDGTITTKGRDEAIHELEFELKKGTCAALFTLAAKIGATVPLRIGVRSKAERGQALRTSDVSKALEAEPIALGKDLTTAAGFQAIAGGCIRHYRLNEGLLLEATDSETLHQCRVALRRLRAALTLFKPILRDPESIALSDRLRTAAALFGDARNIDVLIDRIADPKLLATLTERRKAICAELLSAIGADNFRALMLDLVRWTSVGCWLSEKDTAEKRHQPITAFAGHVLDRYQRRLNRRGRHLARLSDENRHKIRIVGKKLGYAADFFGTLFAGKKARRRRQHFRQAITALQSELGSLNDETTGAELLKHFTPLAVPSKADAALAASSKNQSISRAADAYEMVKDIKRFWR</sequence>
<dbReference type="EMBL" id="BNAQ01000007">
    <property type="protein sequence ID" value="GHH24689.1"/>
    <property type="molecule type" value="Genomic_DNA"/>
</dbReference>
<dbReference type="InterPro" id="IPR033469">
    <property type="entry name" value="CYTH-like_dom_sf"/>
</dbReference>
<dbReference type="Gene3D" id="2.40.320.10">
    <property type="entry name" value="Hypothetical Protein Pfu-838710-001"/>
    <property type="match status" value="1"/>
</dbReference>
<dbReference type="InterPro" id="IPR023577">
    <property type="entry name" value="CYTH_domain"/>
</dbReference>
<feature type="domain" description="CYTH" evidence="1">
    <location>
        <begin position="5"/>
        <end position="205"/>
    </location>
</feature>